<reference evidence="1" key="1">
    <citation type="submission" date="2022-11" db="EMBL/GenBank/DDBJ databases">
        <title>Genome Sequence of Nemania bipapillata.</title>
        <authorList>
            <person name="Buettner E."/>
        </authorList>
    </citation>
    <scope>NUCLEOTIDE SEQUENCE</scope>
    <source>
        <strain evidence="1">CP14</strain>
    </source>
</reference>
<protein>
    <submittedName>
        <fullName evidence="1">Uncharacterized protein</fullName>
    </submittedName>
</protein>
<evidence type="ECO:0000313" key="1">
    <source>
        <dbReference type="EMBL" id="KAJ8122363.1"/>
    </source>
</evidence>
<dbReference type="Proteomes" id="UP001153334">
    <property type="component" value="Unassembled WGS sequence"/>
</dbReference>
<organism evidence="1 2">
    <name type="scientific">Nemania bipapillata</name>
    <dbReference type="NCBI Taxonomy" id="110536"/>
    <lineage>
        <taxon>Eukaryota</taxon>
        <taxon>Fungi</taxon>
        <taxon>Dikarya</taxon>
        <taxon>Ascomycota</taxon>
        <taxon>Pezizomycotina</taxon>
        <taxon>Sordariomycetes</taxon>
        <taxon>Xylariomycetidae</taxon>
        <taxon>Xylariales</taxon>
        <taxon>Xylariaceae</taxon>
        <taxon>Nemania</taxon>
    </lineage>
</organism>
<gene>
    <name evidence="1" type="ORF">ONZ43_g1419</name>
</gene>
<comment type="caution">
    <text evidence="1">The sequence shown here is derived from an EMBL/GenBank/DDBJ whole genome shotgun (WGS) entry which is preliminary data.</text>
</comment>
<proteinExistence type="predicted"/>
<dbReference type="EMBL" id="JAPESX010000245">
    <property type="protein sequence ID" value="KAJ8122363.1"/>
    <property type="molecule type" value="Genomic_DNA"/>
</dbReference>
<accession>A0ACC2J4R0</accession>
<sequence>MEDKPENSKADLSGDVAVIDAPPPPAPPTIAAPAPATTAAAAGVAPATELSTASGASAASLAPSQAPSPAPSSTSSSAQRPYVPQFSAATQMILSRINSKPGSLSAALSSASSIARSIEKSAFEDAKRRLVMNMNTSLTMPMPTPRPGQSSSMSESFQLRTSAPVSTLAAAKPIPAKPAASKPLPMKQKGKTARGTKRKRGKDGGDTSPSPSEHSDSDSDAAAKAQKAATMTKSGRQVQKPTQFNPGDAGGSQKRKHYGKRTAEQALCKVCTRGLSPNMNQIVFCDGCNFCWHQMCHDPYIDDDFVSDETRSWFCSRCLAKREKALAKKKTLEDHRGVSWASKSAEQKRACLTNLPHSQLVNIIMYSTELHPDLPIFPAQESGTSSKRGAQGLSIGSTAASSMARGPMNFNSTVSTPDTKASDTGGKSRSKRKGSTETPGQAERESSVESIPPAWPKVGQGVLAGLDMNEDDLRDKNDFEAFSVTSYDSKGRKVMENGMPV</sequence>
<name>A0ACC2J4R0_9PEZI</name>
<evidence type="ECO:0000313" key="2">
    <source>
        <dbReference type="Proteomes" id="UP001153334"/>
    </source>
</evidence>
<keyword evidence="2" id="KW-1185">Reference proteome</keyword>